<organism evidence="2">
    <name type="scientific">Pedobacter sp. KACC 23697</name>
    <dbReference type="NCBI Taxonomy" id="3149230"/>
    <lineage>
        <taxon>Bacteria</taxon>
        <taxon>Pseudomonadati</taxon>
        <taxon>Bacteroidota</taxon>
        <taxon>Sphingobacteriia</taxon>
        <taxon>Sphingobacteriales</taxon>
        <taxon>Sphingobacteriaceae</taxon>
        <taxon>Pedobacter</taxon>
    </lineage>
</organism>
<proteinExistence type="predicted"/>
<reference evidence="2" key="1">
    <citation type="submission" date="2024-05" db="EMBL/GenBank/DDBJ databases">
        <authorList>
            <person name="Kim S."/>
            <person name="Heo J."/>
            <person name="Choi H."/>
            <person name="Choi Y."/>
            <person name="Kwon S.-W."/>
            <person name="Kim Y."/>
        </authorList>
    </citation>
    <scope>NUCLEOTIDE SEQUENCE</scope>
    <source>
        <strain evidence="2">KACC 23697</strain>
    </source>
</reference>
<evidence type="ECO:0000256" key="1">
    <source>
        <dbReference type="SAM" id="SignalP"/>
    </source>
</evidence>
<evidence type="ECO:0000313" key="2">
    <source>
        <dbReference type="EMBL" id="XBO49757.1"/>
    </source>
</evidence>
<dbReference type="EMBL" id="CP157485">
    <property type="protein sequence ID" value="XBO49757.1"/>
    <property type="molecule type" value="Genomic_DNA"/>
</dbReference>
<gene>
    <name evidence="2" type="ORF">ABEG20_09110</name>
</gene>
<name>A0AAU7KAK8_9SPHI</name>
<sequence>MRLISCVALLMVIPAIGLLTKANKFTDKKTPDRPVHEQIAGDSATLNWFNRTGVIANFWYTPNISTTDYRLSYFKSVHPHSSPFFTYYH</sequence>
<feature type="chain" id="PRO_5043683524" evidence="1">
    <location>
        <begin position="22"/>
        <end position="89"/>
    </location>
</feature>
<dbReference type="RefSeq" id="WP_406827065.1">
    <property type="nucleotide sequence ID" value="NZ_CP157485.1"/>
</dbReference>
<keyword evidence="1" id="KW-0732">Signal</keyword>
<accession>A0AAU7KAK8</accession>
<protein>
    <submittedName>
        <fullName evidence="2">Uncharacterized protein</fullName>
    </submittedName>
</protein>
<feature type="signal peptide" evidence="1">
    <location>
        <begin position="1"/>
        <end position="21"/>
    </location>
</feature>
<dbReference type="AlphaFoldDB" id="A0AAU7KAK8"/>